<keyword evidence="3" id="KW-1185">Reference proteome</keyword>
<evidence type="ECO:0000256" key="1">
    <source>
        <dbReference type="SAM" id="MobiDB-lite"/>
    </source>
</evidence>
<comment type="caution">
    <text evidence="2">The sequence shown here is derived from an EMBL/GenBank/DDBJ whole genome shotgun (WGS) entry which is preliminary data.</text>
</comment>
<evidence type="ECO:0000313" key="3">
    <source>
        <dbReference type="Proteomes" id="UP001189429"/>
    </source>
</evidence>
<reference evidence="2" key="1">
    <citation type="submission" date="2023-10" db="EMBL/GenBank/DDBJ databases">
        <authorList>
            <person name="Chen Y."/>
            <person name="Shah S."/>
            <person name="Dougan E. K."/>
            <person name="Thang M."/>
            <person name="Chan C."/>
        </authorList>
    </citation>
    <scope>NUCLEOTIDE SEQUENCE [LARGE SCALE GENOMIC DNA]</scope>
</reference>
<accession>A0ABN9YEX2</accession>
<proteinExistence type="predicted"/>
<dbReference type="EMBL" id="CAUYUJ010022215">
    <property type="protein sequence ID" value="CAK0909556.1"/>
    <property type="molecule type" value="Genomic_DNA"/>
</dbReference>
<organism evidence="2 3">
    <name type="scientific">Prorocentrum cordatum</name>
    <dbReference type="NCBI Taxonomy" id="2364126"/>
    <lineage>
        <taxon>Eukaryota</taxon>
        <taxon>Sar</taxon>
        <taxon>Alveolata</taxon>
        <taxon>Dinophyceae</taxon>
        <taxon>Prorocentrales</taxon>
        <taxon>Prorocentraceae</taxon>
        <taxon>Prorocentrum</taxon>
    </lineage>
</organism>
<feature type="region of interest" description="Disordered" evidence="1">
    <location>
        <begin position="118"/>
        <end position="142"/>
    </location>
</feature>
<evidence type="ECO:0008006" key="4">
    <source>
        <dbReference type="Google" id="ProtNLM"/>
    </source>
</evidence>
<name>A0ABN9YEX2_9DINO</name>
<protein>
    <recommendedName>
        <fullName evidence="4">Sugar phosphate transporter domain-containing protein</fullName>
    </recommendedName>
</protein>
<evidence type="ECO:0000313" key="2">
    <source>
        <dbReference type="EMBL" id="CAK0909556.1"/>
    </source>
</evidence>
<gene>
    <name evidence="2" type="ORF">PCOR1329_LOCUS83932</name>
</gene>
<dbReference type="Proteomes" id="UP001189429">
    <property type="component" value="Unassembled WGS sequence"/>
</dbReference>
<sequence>MTAATLLNSLFGQIPLLVVMYYEQEFLEIPGAVASLTATGRVWVVLSCAVGVGASYVSVWAQSRISATSFLVLMNANKFLIISVRAFCLSTTPLTPSSVASACVAVMGGICYSNSRPSGAARAGKAAGEKQPLVQKQPQPAV</sequence>